<dbReference type="GO" id="GO:0008270">
    <property type="term" value="F:zinc ion binding"/>
    <property type="evidence" value="ECO:0007669"/>
    <property type="project" value="UniProtKB-KW"/>
</dbReference>
<sequence>MRENLFVILPLQHDSIYSFFISEASKTLSNVHYNCLVYKVCQRKLLNMGGEVARGYTSVGLMAPFYVFPCGHAFHGQCLIAHVTRCTTPAQAEHILDLQKQLTLPGSGSRVQLNGSFAEEETITNMAPMNKIQAQMDDAVGSECPFCGELMIREISLPFILPMESDEVESWEIN</sequence>
<feature type="domain" description="Pep3/Vps18 RING C-terminal" evidence="4">
    <location>
        <begin position="63"/>
        <end position="103"/>
    </location>
</feature>
<protein>
    <submittedName>
        <fullName evidence="5">Membrane trafficking regulatory protein</fullName>
    </submittedName>
</protein>
<dbReference type="EMBL" id="BAABME010014026">
    <property type="protein sequence ID" value="GAA0186776.1"/>
    <property type="molecule type" value="Genomic_DNA"/>
</dbReference>
<reference evidence="5 6" key="1">
    <citation type="submission" date="2024-01" db="EMBL/GenBank/DDBJ databases">
        <title>The complete chloroplast genome sequence of Lithospermum erythrorhizon: insights into the phylogenetic relationship among Boraginaceae species and the maternal lineages of purple gromwells.</title>
        <authorList>
            <person name="Okada T."/>
            <person name="Watanabe K."/>
        </authorList>
    </citation>
    <scope>NUCLEOTIDE SEQUENCE [LARGE SCALE GENOMIC DNA]</scope>
</reference>
<gene>
    <name evidence="5" type="ORF">LIER_34064</name>
</gene>
<dbReference type="GO" id="GO:0007033">
    <property type="term" value="P:vacuole organization"/>
    <property type="evidence" value="ECO:0007669"/>
    <property type="project" value="TreeGrafter"/>
</dbReference>
<dbReference type="PANTHER" id="PTHR23323:SF26">
    <property type="entry name" value="VACUOLAR PROTEIN SORTING-ASSOCIATED PROTEIN 18 HOMOLOG"/>
    <property type="match status" value="1"/>
</dbReference>
<proteinExistence type="predicted"/>
<dbReference type="GO" id="GO:0005768">
    <property type="term" value="C:endosome"/>
    <property type="evidence" value="ECO:0007669"/>
    <property type="project" value="TreeGrafter"/>
</dbReference>
<dbReference type="GO" id="GO:0030897">
    <property type="term" value="C:HOPS complex"/>
    <property type="evidence" value="ECO:0007669"/>
    <property type="project" value="TreeGrafter"/>
</dbReference>
<dbReference type="InterPro" id="IPR058919">
    <property type="entry name" value="Pep3/Vps18_RING_C"/>
</dbReference>
<evidence type="ECO:0000259" key="4">
    <source>
        <dbReference type="Pfam" id="PF26148"/>
    </source>
</evidence>
<keyword evidence="6" id="KW-1185">Reference proteome</keyword>
<dbReference type="GO" id="GO:0030674">
    <property type="term" value="F:protein-macromolecule adaptor activity"/>
    <property type="evidence" value="ECO:0007669"/>
    <property type="project" value="TreeGrafter"/>
</dbReference>
<dbReference type="PANTHER" id="PTHR23323">
    <property type="entry name" value="VACUOLAR PROTEIN SORTING-ASSOCIATED PROTEIN"/>
    <property type="match status" value="1"/>
</dbReference>
<comment type="caution">
    <text evidence="5">The sequence shown here is derived from an EMBL/GenBank/DDBJ whole genome shotgun (WGS) entry which is preliminary data.</text>
</comment>
<keyword evidence="1" id="KW-0479">Metal-binding</keyword>
<evidence type="ECO:0000313" key="5">
    <source>
        <dbReference type="EMBL" id="GAA0186776.1"/>
    </source>
</evidence>
<dbReference type="GO" id="GO:0006904">
    <property type="term" value="P:vesicle docking involved in exocytosis"/>
    <property type="evidence" value="ECO:0007669"/>
    <property type="project" value="TreeGrafter"/>
</dbReference>
<accession>A0AAV3S3K5</accession>
<keyword evidence="3" id="KW-0862">Zinc</keyword>
<organism evidence="5 6">
    <name type="scientific">Lithospermum erythrorhizon</name>
    <name type="common">Purple gromwell</name>
    <name type="synonym">Lithospermum officinale var. erythrorhizon</name>
    <dbReference type="NCBI Taxonomy" id="34254"/>
    <lineage>
        <taxon>Eukaryota</taxon>
        <taxon>Viridiplantae</taxon>
        <taxon>Streptophyta</taxon>
        <taxon>Embryophyta</taxon>
        <taxon>Tracheophyta</taxon>
        <taxon>Spermatophyta</taxon>
        <taxon>Magnoliopsida</taxon>
        <taxon>eudicotyledons</taxon>
        <taxon>Gunneridae</taxon>
        <taxon>Pentapetalae</taxon>
        <taxon>asterids</taxon>
        <taxon>lamiids</taxon>
        <taxon>Boraginales</taxon>
        <taxon>Boraginaceae</taxon>
        <taxon>Boraginoideae</taxon>
        <taxon>Lithospermeae</taxon>
        <taxon>Lithospermum</taxon>
    </lineage>
</organism>
<evidence type="ECO:0000256" key="2">
    <source>
        <dbReference type="ARBA" id="ARBA00022771"/>
    </source>
</evidence>
<evidence type="ECO:0000256" key="1">
    <source>
        <dbReference type="ARBA" id="ARBA00022723"/>
    </source>
</evidence>
<dbReference type="GO" id="GO:0048284">
    <property type="term" value="P:organelle fusion"/>
    <property type="evidence" value="ECO:0007669"/>
    <property type="project" value="TreeGrafter"/>
</dbReference>
<dbReference type="Pfam" id="PF26148">
    <property type="entry name" value="VPS18_RING_C"/>
    <property type="match status" value="1"/>
</dbReference>
<dbReference type="AlphaFoldDB" id="A0AAV3S3K5"/>
<evidence type="ECO:0000256" key="3">
    <source>
        <dbReference type="ARBA" id="ARBA00022833"/>
    </source>
</evidence>
<dbReference type="Proteomes" id="UP001454036">
    <property type="component" value="Unassembled WGS sequence"/>
</dbReference>
<dbReference type="GO" id="GO:0007032">
    <property type="term" value="P:endosome organization"/>
    <property type="evidence" value="ECO:0007669"/>
    <property type="project" value="TreeGrafter"/>
</dbReference>
<name>A0AAV3S3K5_LITER</name>
<evidence type="ECO:0000313" key="6">
    <source>
        <dbReference type="Proteomes" id="UP001454036"/>
    </source>
</evidence>
<keyword evidence="2" id="KW-0863">Zinc-finger</keyword>